<dbReference type="PROSITE" id="PS50885">
    <property type="entry name" value="HAMP"/>
    <property type="match status" value="1"/>
</dbReference>
<dbReference type="SMART" id="SM00388">
    <property type="entry name" value="HisKA"/>
    <property type="match status" value="1"/>
</dbReference>
<evidence type="ECO:0000256" key="4">
    <source>
        <dbReference type="ARBA" id="ARBA00022553"/>
    </source>
</evidence>
<dbReference type="GO" id="GO:0005886">
    <property type="term" value="C:plasma membrane"/>
    <property type="evidence" value="ECO:0007669"/>
    <property type="project" value="TreeGrafter"/>
</dbReference>
<evidence type="ECO:0000256" key="5">
    <source>
        <dbReference type="ARBA" id="ARBA00022679"/>
    </source>
</evidence>
<evidence type="ECO:0000313" key="14">
    <source>
        <dbReference type="EMBL" id="CUX26750.1"/>
    </source>
</evidence>
<dbReference type="InterPro" id="IPR005467">
    <property type="entry name" value="His_kinase_dom"/>
</dbReference>
<keyword evidence="10 11" id="KW-0472">Membrane</keyword>
<dbReference type="PRINTS" id="PR00344">
    <property type="entry name" value="BCTRLSENSOR"/>
</dbReference>
<feature type="transmembrane region" description="Helical" evidence="11">
    <location>
        <begin position="184"/>
        <end position="207"/>
    </location>
</feature>
<evidence type="ECO:0000313" key="15">
    <source>
        <dbReference type="Proteomes" id="UP000191988"/>
    </source>
</evidence>
<keyword evidence="6 11" id="KW-0812">Transmembrane</keyword>
<evidence type="ECO:0000256" key="8">
    <source>
        <dbReference type="ARBA" id="ARBA00022989"/>
    </source>
</evidence>
<name>A0A1S7PUE4_9HYPH</name>
<dbReference type="InterPro" id="IPR003660">
    <property type="entry name" value="HAMP_dom"/>
</dbReference>
<keyword evidence="4" id="KW-0597">Phosphoprotein</keyword>
<dbReference type="Gene3D" id="3.30.565.10">
    <property type="entry name" value="Histidine kinase-like ATPase, C-terminal domain"/>
    <property type="match status" value="1"/>
</dbReference>
<dbReference type="PROSITE" id="PS50109">
    <property type="entry name" value="HIS_KIN"/>
    <property type="match status" value="1"/>
</dbReference>
<dbReference type="EC" id="2.7.13.3" evidence="3"/>
<dbReference type="GO" id="GO:0000155">
    <property type="term" value="F:phosphorelay sensor kinase activity"/>
    <property type="evidence" value="ECO:0007669"/>
    <property type="project" value="InterPro"/>
</dbReference>
<evidence type="ECO:0000256" key="9">
    <source>
        <dbReference type="ARBA" id="ARBA00023012"/>
    </source>
</evidence>
<dbReference type="InterPro" id="IPR003661">
    <property type="entry name" value="HisK_dim/P_dom"/>
</dbReference>
<dbReference type="Proteomes" id="UP000191988">
    <property type="component" value="Unassembled WGS sequence"/>
</dbReference>
<dbReference type="InterPro" id="IPR003594">
    <property type="entry name" value="HATPase_dom"/>
</dbReference>
<evidence type="ECO:0000256" key="7">
    <source>
        <dbReference type="ARBA" id="ARBA00022777"/>
    </source>
</evidence>
<dbReference type="InterPro" id="IPR036890">
    <property type="entry name" value="HATPase_C_sf"/>
</dbReference>
<keyword evidence="15" id="KW-1185">Reference proteome</keyword>
<dbReference type="InterPro" id="IPR050428">
    <property type="entry name" value="TCS_sensor_his_kinase"/>
</dbReference>
<dbReference type="SMART" id="SM00387">
    <property type="entry name" value="HATPase_c"/>
    <property type="match status" value="1"/>
</dbReference>
<proteinExistence type="predicted"/>
<keyword evidence="5" id="KW-0808">Transferase</keyword>
<dbReference type="InterPro" id="IPR036097">
    <property type="entry name" value="HisK_dim/P_sf"/>
</dbReference>
<comment type="subcellular location">
    <subcellularLocation>
        <location evidence="2">Membrane</location>
    </subcellularLocation>
</comment>
<protein>
    <recommendedName>
        <fullName evidence="3">histidine kinase</fullName>
        <ecNumber evidence="3">2.7.13.3</ecNumber>
    </recommendedName>
</protein>
<gene>
    <name evidence="14" type="ORF">AGR3A_Cc330007</name>
</gene>
<evidence type="ECO:0000256" key="6">
    <source>
        <dbReference type="ARBA" id="ARBA00022692"/>
    </source>
</evidence>
<dbReference type="PANTHER" id="PTHR45436:SF5">
    <property type="entry name" value="SENSOR HISTIDINE KINASE TRCS"/>
    <property type="match status" value="1"/>
</dbReference>
<evidence type="ECO:0000256" key="10">
    <source>
        <dbReference type="ARBA" id="ARBA00023136"/>
    </source>
</evidence>
<dbReference type="SUPFAM" id="SSF55874">
    <property type="entry name" value="ATPase domain of HSP90 chaperone/DNA topoisomerase II/histidine kinase"/>
    <property type="match status" value="1"/>
</dbReference>
<dbReference type="EMBL" id="FBWK01000027">
    <property type="protein sequence ID" value="CUX26750.1"/>
    <property type="molecule type" value="Genomic_DNA"/>
</dbReference>
<keyword evidence="8 11" id="KW-1133">Transmembrane helix</keyword>
<dbReference type="SUPFAM" id="SSF47384">
    <property type="entry name" value="Homodimeric domain of signal transducing histidine kinase"/>
    <property type="match status" value="1"/>
</dbReference>
<keyword evidence="7 14" id="KW-0418">Kinase</keyword>
<evidence type="ECO:0000256" key="1">
    <source>
        <dbReference type="ARBA" id="ARBA00000085"/>
    </source>
</evidence>
<evidence type="ECO:0000256" key="2">
    <source>
        <dbReference type="ARBA" id="ARBA00004370"/>
    </source>
</evidence>
<dbReference type="AlphaFoldDB" id="A0A1S7PUE4"/>
<evidence type="ECO:0000259" key="12">
    <source>
        <dbReference type="PROSITE" id="PS50109"/>
    </source>
</evidence>
<comment type="catalytic activity">
    <reaction evidence="1">
        <text>ATP + protein L-histidine = ADP + protein N-phospho-L-histidine.</text>
        <dbReference type="EC" id="2.7.13.3"/>
    </reaction>
</comment>
<dbReference type="Gene3D" id="1.10.287.130">
    <property type="match status" value="1"/>
</dbReference>
<feature type="domain" description="HAMP" evidence="13">
    <location>
        <begin position="204"/>
        <end position="255"/>
    </location>
</feature>
<dbReference type="STRING" id="1183432.AGR3A_Cc330007"/>
<sequence length="477" mass="52059">MVSVTGCKRRQMRSNSLTARVLLLASAWSALALVVIAVVISTLYRQGVERSFTDLLRAQLYNVINSVTISNENTLAGSPQLGDLRFSQPDTGWYWVVEPLGNFQTAPLVSSSLGVSTLPVPSILDAPFDNRYERFYAVTDEAGNKVRVAETEVVLDGEGRAARFRVSGNLNVVEDDVRDFSNSLYLALAVFGVGSLVVNGLAILYSLRPLDQARVALGKIRGGEAESLEGEFPREIQPLANEVNALIDSNRRLVERARMQVGNLAHSLKTPIAVLLNEARTLEPQHGDLVRAQADAMQAQVQSYLSRARIAAQRGSILARVEAEPALERLVRVMRRLNPEKQFVLNFEQPGAVLGMEQQDLEEVVGNLLENAARFAQTRVVVTLATGTHPSSDAEIGRRSWVELTVEDDGPGLEPEQISEAMKRGRRLDESRPGTGLGLSIVSEVVSEYHGRFSLSRSAIGGLKADLILPGLSKELA</sequence>
<evidence type="ECO:0000259" key="13">
    <source>
        <dbReference type="PROSITE" id="PS50885"/>
    </source>
</evidence>
<accession>A0A1S7PUE4</accession>
<dbReference type="PANTHER" id="PTHR45436">
    <property type="entry name" value="SENSOR HISTIDINE KINASE YKOH"/>
    <property type="match status" value="1"/>
</dbReference>
<dbReference type="Pfam" id="PF02518">
    <property type="entry name" value="HATPase_c"/>
    <property type="match status" value="1"/>
</dbReference>
<reference evidence="15" key="1">
    <citation type="submission" date="2016-01" db="EMBL/GenBank/DDBJ databases">
        <authorList>
            <person name="Regsiter A."/>
            <person name="william w."/>
        </authorList>
    </citation>
    <scope>NUCLEOTIDE SEQUENCE [LARGE SCALE GENOMIC DNA]</scope>
    <source>
        <strain evidence="15">CFBP 6623</strain>
    </source>
</reference>
<evidence type="ECO:0000256" key="3">
    <source>
        <dbReference type="ARBA" id="ARBA00012438"/>
    </source>
</evidence>
<dbReference type="InterPro" id="IPR004358">
    <property type="entry name" value="Sig_transdc_His_kin-like_C"/>
</dbReference>
<keyword evidence="9" id="KW-0902">Two-component regulatory system</keyword>
<organism evidence="14 15">
    <name type="scientific">Agrobacterium tomkonis CFBP 6623</name>
    <dbReference type="NCBI Taxonomy" id="1183432"/>
    <lineage>
        <taxon>Bacteria</taxon>
        <taxon>Pseudomonadati</taxon>
        <taxon>Pseudomonadota</taxon>
        <taxon>Alphaproteobacteria</taxon>
        <taxon>Hyphomicrobiales</taxon>
        <taxon>Rhizobiaceae</taxon>
        <taxon>Rhizobium/Agrobacterium group</taxon>
        <taxon>Agrobacterium</taxon>
        <taxon>Agrobacterium tumefaciens complex</taxon>
    </lineage>
</organism>
<feature type="transmembrane region" description="Helical" evidence="11">
    <location>
        <begin position="21"/>
        <end position="44"/>
    </location>
</feature>
<evidence type="ECO:0000256" key="11">
    <source>
        <dbReference type="SAM" id="Phobius"/>
    </source>
</evidence>
<feature type="domain" description="Histidine kinase" evidence="12">
    <location>
        <begin position="263"/>
        <end position="473"/>
    </location>
</feature>